<keyword evidence="7" id="KW-0812">Transmembrane</keyword>
<evidence type="ECO:0000256" key="7">
    <source>
        <dbReference type="SAM" id="Phobius"/>
    </source>
</evidence>
<evidence type="ECO:0000313" key="9">
    <source>
        <dbReference type="EMBL" id="QEI04524.1"/>
    </source>
</evidence>
<dbReference type="Proteomes" id="UP000325161">
    <property type="component" value="Chromosome"/>
</dbReference>
<dbReference type="InterPro" id="IPR012338">
    <property type="entry name" value="Beta-lactam/transpept-like"/>
</dbReference>
<dbReference type="GO" id="GO:0030288">
    <property type="term" value="C:outer membrane-bounded periplasmic space"/>
    <property type="evidence" value="ECO:0007669"/>
    <property type="project" value="InterPro"/>
</dbReference>
<comment type="catalytic activity">
    <reaction evidence="1 6">
        <text>a beta-lactam + H2O = a substituted beta-amino acid</text>
        <dbReference type="Rhea" id="RHEA:20401"/>
        <dbReference type="ChEBI" id="CHEBI:15377"/>
        <dbReference type="ChEBI" id="CHEBI:35627"/>
        <dbReference type="ChEBI" id="CHEBI:140347"/>
        <dbReference type="EC" id="3.5.2.6"/>
    </reaction>
</comment>
<dbReference type="PANTHER" id="PTHR46825">
    <property type="entry name" value="D-ALANYL-D-ALANINE-CARBOXYPEPTIDASE/ENDOPEPTIDASE AMPH"/>
    <property type="match status" value="1"/>
</dbReference>
<dbReference type="Pfam" id="PF00144">
    <property type="entry name" value="Beta-lactamase"/>
    <property type="match status" value="1"/>
</dbReference>
<dbReference type="Gene3D" id="3.40.710.10">
    <property type="entry name" value="DD-peptidase/beta-lactamase superfamily"/>
    <property type="match status" value="1"/>
</dbReference>
<dbReference type="GO" id="GO:0046677">
    <property type="term" value="P:response to antibiotic"/>
    <property type="evidence" value="ECO:0007669"/>
    <property type="project" value="UniProtKB-UniRule"/>
</dbReference>
<reference evidence="9 10" key="1">
    <citation type="submission" date="2019-08" db="EMBL/GenBank/DDBJ databases">
        <title>Amphibian skin-associated Pigmentiphaga: genome sequence and occurrence across geography and hosts.</title>
        <authorList>
            <person name="Bletz M.C."/>
            <person name="Bunk B."/>
            <person name="Sproeer C."/>
            <person name="Biwer P."/>
            <person name="Reiter S."/>
            <person name="Rabemananjara F.C.E."/>
            <person name="Schulz S."/>
            <person name="Overmann J."/>
            <person name="Vences M."/>
        </authorList>
    </citation>
    <scope>NUCLEOTIDE SEQUENCE [LARGE SCALE GENOMIC DNA]</scope>
    <source>
        <strain evidence="9 10">Mada1488</strain>
    </source>
</reference>
<dbReference type="SUPFAM" id="SSF56601">
    <property type="entry name" value="beta-lactamase/transpeptidase-like"/>
    <property type="match status" value="1"/>
</dbReference>
<accession>A0A5C0ASE6</accession>
<name>A0A5C0ASE6_9BURK</name>
<gene>
    <name evidence="9" type="ORF">FXN63_00780</name>
</gene>
<evidence type="ECO:0000259" key="8">
    <source>
        <dbReference type="Pfam" id="PF00144"/>
    </source>
</evidence>
<dbReference type="AlphaFoldDB" id="A0A5C0ASE6"/>
<evidence type="ECO:0000313" key="10">
    <source>
        <dbReference type="Proteomes" id="UP000325161"/>
    </source>
</evidence>
<keyword evidence="7" id="KW-0472">Membrane</keyword>
<dbReference type="GO" id="GO:0017001">
    <property type="term" value="P:antibiotic catabolic process"/>
    <property type="evidence" value="ECO:0007669"/>
    <property type="project" value="InterPro"/>
</dbReference>
<comment type="similarity">
    <text evidence="2 6">Belongs to the class-C beta-lactamase family.</text>
</comment>
<evidence type="ECO:0000256" key="3">
    <source>
        <dbReference type="ARBA" id="ARBA00012865"/>
    </source>
</evidence>
<evidence type="ECO:0000256" key="1">
    <source>
        <dbReference type="ARBA" id="ARBA00001526"/>
    </source>
</evidence>
<dbReference type="PANTHER" id="PTHR46825:SF8">
    <property type="entry name" value="BETA-LACTAMASE-RELATED"/>
    <property type="match status" value="1"/>
</dbReference>
<dbReference type="EC" id="3.5.2.6" evidence="3 6"/>
<dbReference type="EMBL" id="CP043046">
    <property type="protein sequence ID" value="QEI04524.1"/>
    <property type="molecule type" value="Genomic_DNA"/>
</dbReference>
<evidence type="ECO:0000256" key="6">
    <source>
        <dbReference type="RuleBase" id="RU361140"/>
    </source>
</evidence>
<dbReference type="InterPro" id="IPR001466">
    <property type="entry name" value="Beta-lactam-related"/>
</dbReference>
<protein>
    <recommendedName>
        <fullName evidence="3 6">Beta-lactamase</fullName>
        <ecNumber evidence="3 6">3.5.2.6</ecNumber>
    </recommendedName>
</protein>
<evidence type="ECO:0000256" key="5">
    <source>
        <dbReference type="ARBA" id="ARBA00023251"/>
    </source>
</evidence>
<sequence length="400" mass="42916">MTATHRLTVVEPRQEDVAMRLALVSICLLWAGLVGNAVAMDDSGLAQQLVRGLNGDVNGGLNGKRADTCLAVAVVDRAQVAHTYWCGSGRQDTRINDHTAFEIGSISKTMTAALLADLINQGKASLDDPLSAYLPPGTPVPAFQGQAIRLRHLVTHFSGLPAQATRMAPADPRNPYADIDERVLLASLADVRLTSPPGTRFEYSTLGYMLLSYAVAHRAGTDFETLARKRLFTPIGMRNAYVTQAPAGIHKAAGHNEGRAIPEWTFPTDLSGTGGVRATLPDMVRYLQAQLGQIDSAIGSALTLSQQRLAIEPDVGMGWFLIQARGRVVHTHDGGTGGFSSVMLFDRNAQRGVVILSDTAWTPQIGITELGLHLLDLGPAPGRSQDAPRVVTPWVRKLPL</sequence>
<keyword evidence="10" id="KW-1185">Reference proteome</keyword>
<dbReference type="GO" id="GO:0008800">
    <property type="term" value="F:beta-lactamase activity"/>
    <property type="evidence" value="ECO:0007669"/>
    <property type="project" value="UniProtKB-UniRule"/>
</dbReference>
<evidence type="ECO:0000256" key="2">
    <source>
        <dbReference type="ARBA" id="ARBA00007840"/>
    </source>
</evidence>
<keyword evidence="4 6" id="KW-0378">Hydrolase</keyword>
<dbReference type="InterPro" id="IPR001586">
    <property type="entry name" value="Beta-lactam_class-C_AS"/>
</dbReference>
<feature type="domain" description="Beta-lactamase-related" evidence="8">
    <location>
        <begin position="69"/>
        <end position="359"/>
    </location>
</feature>
<keyword evidence="5 6" id="KW-0046">Antibiotic resistance</keyword>
<dbReference type="KEGG" id="pacr:FXN63_00780"/>
<proteinExistence type="inferred from homology"/>
<feature type="transmembrane region" description="Helical" evidence="7">
    <location>
        <begin position="21"/>
        <end position="40"/>
    </location>
</feature>
<keyword evidence="7" id="KW-1133">Transmembrane helix</keyword>
<evidence type="ECO:0000256" key="4">
    <source>
        <dbReference type="ARBA" id="ARBA00022801"/>
    </source>
</evidence>
<organism evidence="9 10">
    <name type="scientific">Pigmentiphaga aceris</name>
    <dbReference type="NCBI Taxonomy" id="1940612"/>
    <lineage>
        <taxon>Bacteria</taxon>
        <taxon>Pseudomonadati</taxon>
        <taxon>Pseudomonadota</taxon>
        <taxon>Betaproteobacteria</taxon>
        <taxon>Burkholderiales</taxon>
        <taxon>Alcaligenaceae</taxon>
        <taxon>Pigmentiphaga</taxon>
    </lineage>
</organism>
<dbReference type="InterPro" id="IPR050491">
    <property type="entry name" value="AmpC-like"/>
</dbReference>
<dbReference type="PROSITE" id="PS00336">
    <property type="entry name" value="BETA_LACTAMASE_C"/>
    <property type="match status" value="1"/>
</dbReference>
<dbReference type="OrthoDB" id="9801061at2"/>